<proteinExistence type="predicted"/>
<dbReference type="OrthoDB" id="10248551at2759"/>
<dbReference type="Proteomes" id="UP000054359">
    <property type="component" value="Unassembled WGS sequence"/>
</dbReference>
<feature type="compositionally biased region" description="Low complexity" evidence="1">
    <location>
        <begin position="102"/>
        <end position="121"/>
    </location>
</feature>
<reference evidence="3 4" key="1">
    <citation type="submission" date="2013-11" db="EMBL/GenBank/DDBJ databases">
        <title>Genome sequencing of Stegodyphus mimosarum.</title>
        <authorList>
            <person name="Bechsgaard J."/>
        </authorList>
    </citation>
    <scope>NUCLEOTIDE SEQUENCE [LARGE SCALE GENOMIC DNA]</scope>
</reference>
<feature type="compositionally biased region" description="Polar residues" evidence="1">
    <location>
        <begin position="380"/>
        <end position="389"/>
    </location>
</feature>
<feature type="region of interest" description="Disordered" evidence="1">
    <location>
        <begin position="84"/>
        <end position="241"/>
    </location>
</feature>
<evidence type="ECO:0000259" key="2">
    <source>
        <dbReference type="PROSITE" id="PS51998"/>
    </source>
</evidence>
<dbReference type="Gene3D" id="1.10.10.60">
    <property type="entry name" value="Homeodomain-like"/>
    <property type="match status" value="1"/>
</dbReference>
<dbReference type="SUPFAM" id="SSF109715">
    <property type="entry name" value="DEK C-terminal domain"/>
    <property type="match status" value="1"/>
</dbReference>
<feature type="region of interest" description="Disordered" evidence="1">
    <location>
        <begin position="352"/>
        <end position="389"/>
    </location>
</feature>
<organism evidence="3 4">
    <name type="scientific">Stegodyphus mimosarum</name>
    <name type="common">African social velvet spider</name>
    <dbReference type="NCBI Taxonomy" id="407821"/>
    <lineage>
        <taxon>Eukaryota</taxon>
        <taxon>Metazoa</taxon>
        <taxon>Ecdysozoa</taxon>
        <taxon>Arthropoda</taxon>
        <taxon>Chelicerata</taxon>
        <taxon>Arachnida</taxon>
        <taxon>Araneae</taxon>
        <taxon>Araneomorphae</taxon>
        <taxon>Entelegynae</taxon>
        <taxon>Eresoidea</taxon>
        <taxon>Eresidae</taxon>
        <taxon>Stegodyphus</taxon>
    </lineage>
</organism>
<evidence type="ECO:0000313" key="3">
    <source>
        <dbReference type="EMBL" id="KFM71154.1"/>
    </source>
</evidence>
<dbReference type="Pfam" id="PF08766">
    <property type="entry name" value="DEK_C"/>
    <property type="match status" value="1"/>
</dbReference>
<name>A0A087U1B5_STEMI</name>
<feature type="compositionally biased region" description="Basic and acidic residues" evidence="1">
    <location>
        <begin position="480"/>
        <end position="489"/>
    </location>
</feature>
<dbReference type="AlphaFoldDB" id="A0A087U1B5"/>
<keyword evidence="4" id="KW-1185">Reference proteome</keyword>
<accession>A0A087U1B5</accession>
<dbReference type="EMBL" id="KK117696">
    <property type="protein sequence ID" value="KFM71154.1"/>
    <property type="molecule type" value="Genomic_DNA"/>
</dbReference>
<protein>
    <recommendedName>
        <fullName evidence="2">DEK-C domain-containing protein</fullName>
    </recommendedName>
</protein>
<feature type="compositionally biased region" description="Polar residues" evidence="1">
    <location>
        <begin position="88"/>
        <end position="101"/>
    </location>
</feature>
<feature type="non-terminal residue" evidence="3">
    <location>
        <position position="518"/>
    </location>
</feature>
<dbReference type="STRING" id="407821.A0A087U1B5"/>
<dbReference type="InterPro" id="IPR014876">
    <property type="entry name" value="DEK_C"/>
</dbReference>
<evidence type="ECO:0000256" key="1">
    <source>
        <dbReference type="SAM" id="MobiDB-lite"/>
    </source>
</evidence>
<feature type="region of interest" description="Disordered" evidence="1">
    <location>
        <begin position="480"/>
        <end position="518"/>
    </location>
</feature>
<feature type="compositionally biased region" description="Low complexity" evidence="1">
    <location>
        <begin position="203"/>
        <end position="214"/>
    </location>
</feature>
<feature type="compositionally biased region" description="Polar residues" evidence="1">
    <location>
        <begin position="143"/>
        <end position="171"/>
    </location>
</feature>
<gene>
    <name evidence="3" type="ORF">X975_01203</name>
</gene>
<feature type="domain" description="DEK-C" evidence="2">
    <location>
        <begin position="419"/>
        <end position="475"/>
    </location>
</feature>
<evidence type="ECO:0000313" key="4">
    <source>
        <dbReference type="Proteomes" id="UP000054359"/>
    </source>
</evidence>
<sequence>MSDCDPKVIRQNIFGFKGFSFGVDSPEFQQRKMYLEYLTFHSLRKISSVLTTRSVDLRNSTKHELATHLTQVLAEYCNTYVETEPIGSETSPNQDNQNNENTSAPTSTTTSSPTTTSPATADQTNNDVENIVVTPILDPLHANPSSGSPESMQTPESTSTSEPKNSANNVVTPKLKNIPPKETPKSVTIPPPLSISIVDTRSIRSPATTTTAAPRGRRKRKSTPVKEVVKDRPSPAEASQFADINLPEIEQYRQLYGQNLNIYNPNLPAISAYSGSGVVPQSFPHLVPQTMPFPVVHTFPTPMQVQNPYPGVPQPSPMIGLQPPIAPGLVPQSNISPNKQSEVIVPGECVLSDTSSEEPVSKKARNVISSGDKNEKSPSKKTGISTDDSFSLHNKLRDAMSTADDDEDCDKPLASLIGHPIDSVLKKHICDIVEQTDLQDITINGVIQKIYSMYPKFDLSYRKEFIKSTLRSILYRLGEQKNSSEKSNSREASSPDCCVTTTDNRDSPLPESCDVEAS</sequence>
<dbReference type="PROSITE" id="PS51998">
    <property type="entry name" value="DEK_C"/>
    <property type="match status" value="1"/>
</dbReference>